<feature type="domain" description="EamA" evidence="7">
    <location>
        <begin position="160"/>
        <end position="289"/>
    </location>
</feature>
<reference evidence="8 9" key="1">
    <citation type="submission" date="2020-01" db="EMBL/GenBank/DDBJ databases">
        <title>Sphingomonas sp. strain CSW-10.</title>
        <authorList>
            <person name="Chen W.-M."/>
        </authorList>
    </citation>
    <scope>NUCLEOTIDE SEQUENCE [LARGE SCALE GENOMIC DNA]</scope>
    <source>
        <strain evidence="8 9">CSW-10</strain>
    </source>
</reference>
<feature type="transmembrane region" description="Helical" evidence="6">
    <location>
        <begin position="129"/>
        <end position="149"/>
    </location>
</feature>
<feature type="transmembrane region" description="Helical" evidence="6">
    <location>
        <begin position="103"/>
        <end position="122"/>
    </location>
</feature>
<keyword evidence="3 6" id="KW-0812">Transmembrane</keyword>
<sequence>MTRSMSAPRSITLLAFLVACLGVALFSAMDAVMKGLVLSIGVYNALLWRNLAGVLMSGAVYAVSRRGWPSRAAMRLHIWRGVVVAAMALLFFWSLAHLPLAEAIALSFIAPLIALYLAAVLLGETIGKAAIFASIMGIAGVAVIMAGKFGGGDYSADAMNGALAVFGSAVLFAYNLILARQQAQLAEPSEIAFFQVLTVALVLLLGAPWFAILPDGAEWVPLIGAAALAIVSLLLLSWAYARAEAQVLIPVEYTAFIWAAILGWIVFDEALTWTTVAGTVMIVAGCLTVARSQKNPQPMQVEESVA</sequence>
<gene>
    <name evidence="8" type="ORF">GV829_02860</name>
</gene>
<proteinExistence type="inferred from homology"/>
<dbReference type="Gene3D" id="1.10.3730.20">
    <property type="match status" value="1"/>
</dbReference>
<evidence type="ECO:0000256" key="1">
    <source>
        <dbReference type="ARBA" id="ARBA00004141"/>
    </source>
</evidence>
<feature type="transmembrane region" description="Helical" evidence="6">
    <location>
        <begin position="76"/>
        <end position="97"/>
    </location>
</feature>
<feature type="transmembrane region" description="Helical" evidence="6">
    <location>
        <begin position="247"/>
        <end position="267"/>
    </location>
</feature>
<dbReference type="AlphaFoldDB" id="A0A6M4AU11"/>
<dbReference type="InterPro" id="IPR000620">
    <property type="entry name" value="EamA_dom"/>
</dbReference>
<evidence type="ECO:0000256" key="5">
    <source>
        <dbReference type="ARBA" id="ARBA00023136"/>
    </source>
</evidence>
<feature type="transmembrane region" description="Helical" evidence="6">
    <location>
        <begin position="219"/>
        <end position="240"/>
    </location>
</feature>
<feature type="transmembrane region" description="Helical" evidence="6">
    <location>
        <begin position="161"/>
        <end position="179"/>
    </location>
</feature>
<keyword evidence="5 6" id="KW-0472">Membrane</keyword>
<comment type="similarity">
    <text evidence="2">Belongs to the drug/metabolite transporter (DMT) superfamily. 10 TMS drug/metabolite exporter (DME) (TC 2.A.7.3) family.</text>
</comment>
<protein>
    <submittedName>
        <fullName evidence="8">DMT family transporter</fullName>
    </submittedName>
</protein>
<dbReference type="PROSITE" id="PS51257">
    <property type="entry name" value="PROKAR_LIPOPROTEIN"/>
    <property type="match status" value="1"/>
</dbReference>
<dbReference type="Proteomes" id="UP000503018">
    <property type="component" value="Chromosome"/>
</dbReference>
<feature type="transmembrane region" description="Helical" evidence="6">
    <location>
        <begin position="46"/>
        <end position="64"/>
    </location>
</feature>
<evidence type="ECO:0000313" key="9">
    <source>
        <dbReference type="Proteomes" id="UP000503018"/>
    </source>
</evidence>
<evidence type="ECO:0000256" key="2">
    <source>
        <dbReference type="ARBA" id="ARBA00009853"/>
    </source>
</evidence>
<evidence type="ECO:0000256" key="3">
    <source>
        <dbReference type="ARBA" id="ARBA00022692"/>
    </source>
</evidence>
<name>A0A6M4AU11_9SPHN</name>
<dbReference type="EMBL" id="CP053015">
    <property type="protein sequence ID" value="QJQ31519.1"/>
    <property type="molecule type" value="Genomic_DNA"/>
</dbReference>
<accession>A0A6M4AU11</accession>
<feature type="domain" description="EamA" evidence="7">
    <location>
        <begin position="15"/>
        <end position="145"/>
    </location>
</feature>
<keyword evidence="4 6" id="KW-1133">Transmembrane helix</keyword>
<evidence type="ECO:0000256" key="6">
    <source>
        <dbReference type="SAM" id="Phobius"/>
    </source>
</evidence>
<feature type="transmembrane region" description="Helical" evidence="6">
    <location>
        <begin position="273"/>
        <end position="290"/>
    </location>
</feature>
<dbReference type="GO" id="GO:0016020">
    <property type="term" value="C:membrane"/>
    <property type="evidence" value="ECO:0007669"/>
    <property type="project" value="UniProtKB-SubCell"/>
</dbReference>
<feature type="transmembrane region" description="Helical" evidence="6">
    <location>
        <begin position="191"/>
        <end position="213"/>
    </location>
</feature>
<evidence type="ECO:0000259" key="7">
    <source>
        <dbReference type="Pfam" id="PF00892"/>
    </source>
</evidence>
<dbReference type="PANTHER" id="PTHR22911:SF6">
    <property type="entry name" value="SOLUTE CARRIER FAMILY 35 MEMBER G1"/>
    <property type="match status" value="1"/>
</dbReference>
<evidence type="ECO:0000313" key="8">
    <source>
        <dbReference type="EMBL" id="QJQ31519.1"/>
    </source>
</evidence>
<dbReference type="PANTHER" id="PTHR22911">
    <property type="entry name" value="ACYL-MALONYL CONDENSING ENZYME-RELATED"/>
    <property type="match status" value="1"/>
</dbReference>
<organism evidence="8 9">
    <name type="scientific">Sphingomonas lacunae</name>
    <dbReference type="NCBI Taxonomy" id="2698828"/>
    <lineage>
        <taxon>Bacteria</taxon>
        <taxon>Pseudomonadati</taxon>
        <taxon>Pseudomonadota</taxon>
        <taxon>Alphaproteobacteria</taxon>
        <taxon>Sphingomonadales</taxon>
        <taxon>Sphingomonadaceae</taxon>
        <taxon>Sphingomonas</taxon>
    </lineage>
</organism>
<dbReference type="SUPFAM" id="SSF103481">
    <property type="entry name" value="Multidrug resistance efflux transporter EmrE"/>
    <property type="match status" value="2"/>
</dbReference>
<evidence type="ECO:0000256" key="4">
    <source>
        <dbReference type="ARBA" id="ARBA00022989"/>
    </source>
</evidence>
<dbReference type="KEGG" id="slan:GV829_02860"/>
<keyword evidence="9" id="KW-1185">Reference proteome</keyword>
<dbReference type="Pfam" id="PF00892">
    <property type="entry name" value="EamA"/>
    <property type="match status" value="2"/>
</dbReference>
<dbReference type="InterPro" id="IPR037185">
    <property type="entry name" value="EmrE-like"/>
</dbReference>
<comment type="subcellular location">
    <subcellularLocation>
        <location evidence="1">Membrane</location>
        <topology evidence="1">Multi-pass membrane protein</topology>
    </subcellularLocation>
</comment>